<evidence type="ECO:0000256" key="6">
    <source>
        <dbReference type="SAM" id="MobiDB-lite"/>
    </source>
</evidence>
<accession>A0A1G2B1R8</accession>
<dbReference type="Proteomes" id="UP000179164">
    <property type="component" value="Unassembled WGS sequence"/>
</dbReference>
<dbReference type="GO" id="GO:0016539">
    <property type="term" value="P:intein-mediated protein splicing"/>
    <property type="evidence" value="ECO:0007669"/>
    <property type="project" value="InterPro"/>
</dbReference>
<dbReference type="Gene3D" id="2.170.16.10">
    <property type="entry name" value="Hedgehog/Intein (Hint) domain"/>
    <property type="match status" value="1"/>
</dbReference>
<dbReference type="InterPro" id="IPR003586">
    <property type="entry name" value="Hint_dom_C"/>
</dbReference>
<keyword evidence="3" id="KW-0732">Signal</keyword>
<evidence type="ECO:0000259" key="8">
    <source>
        <dbReference type="SMART" id="SM00305"/>
    </source>
</evidence>
<evidence type="ECO:0000313" key="10">
    <source>
        <dbReference type="EMBL" id="OGY83122.1"/>
    </source>
</evidence>
<evidence type="ECO:0000256" key="2">
    <source>
        <dbReference type="ARBA" id="ARBA00022692"/>
    </source>
</evidence>
<dbReference type="InterPro" id="IPR036844">
    <property type="entry name" value="Hint_dom_sf"/>
</dbReference>
<keyword evidence="5 7" id="KW-0472">Membrane</keyword>
<dbReference type="InterPro" id="IPR028994">
    <property type="entry name" value="Integrin_alpha_N"/>
</dbReference>
<dbReference type="Pfam" id="PF07591">
    <property type="entry name" value="PT-HINT"/>
    <property type="match status" value="1"/>
</dbReference>
<evidence type="ECO:0000256" key="1">
    <source>
        <dbReference type="ARBA" id="ARBA00004167"/>
    </source>
</evidence>
<comment type="caution">
    <text evidence="10">The sequence shown here is derived from an EMBL/GenBank/DDBJ whole genome shotgun (WGS) entry which is preliminary data.</text>
</comment>
<evidence type="ECO:0000313" key="11">
    <source>
        <dbReference type="Proteomes" id="UP000179164"/>
    </source>
</evidence>
<dbReference type="SUPFAM" id="SSF69318">
    <property type="entry name" value="Integrin alpha N-terminal domain"/>
    <property type="match status" value="2"/>
</dbReference>
<dbReference type="SUPFAM" id="SSF51294">
    <property type="entry name" value="Hedgehog/intein (Hint) domain"/>
    <property type="match status" value="1"/>
</dbReference>
<feature type="transmembrane region" description="Helical" evidence="7">
    <location>
        <begin position="37"/>
        <end position="60"/>
    </location>
</feature>
<sequence>MPKKLSNRPPTNMKKPMNTPQEVVTEVKTSVSIGEKIMLVVMMLGSISTAIAFAAALLPYGSGEQATVTAVDDAWSTFTTKYGSEWVVEVSGETGFITALAGNTIPVDQIVPTATAVNEASVDSVSKTFLADSQGVFGIAPDSLEVSRMKENEPTEGATVSSTVVSYDQTYQSLPVVGADVTVGYFGDELAIVRSSYLPIDNVPTEAQVLGEDAELMASSLESSGDYASFEISTTPDLPPPDSSPVVEQPSSEPVSPDVVTVKNSTLVVFSPDGTASSARLAWKVELERTDKPSLPVYYIDALDGSILDREESVIEGNITGTVTARIYPNTSGDSPTIVNVKNNTVTVGGTAFTTDASGYYNATASGTVSLVSKLEGPFTTVYKSGVSDLTHTATVTNPSTHSWNWKDTDSSDYERSNIFYHDNVAHDFFSKGAPFTYSYPVTSTVDVPGCSSGIAAYASGRNTYFCDSNDYPRHRSVIFHEYAHTVVGEIYSSLPIEMNEAFAFYWSASMRNNPVDTINGISVDNTARHPIFQNINQWMDGIAFAGALWDVRQSLGQTLADDLFIRTMELEGDSFHNFLYDILVVDQSLHSGTNKPAICDAFVVDHGIYIPECYGLTSKPIADISSPFDVVVGPSPQIQIVGTARKAQSATFTNYSVDHRDGFYTDSSTASWSASGVTLTSSTTEVNGGVLATLDPSTLTDGYNIIRLRVQDSRGTTYGYTRVYYSSSLHTGWPVNTGLYQWHEGSPAFVDLTGDGIKEVVYDSESKLYVRYQDGSLFWEKNFSGVNWITPAIGDINLDGQPEVIGFNGATVYAWDRNGTQLWSQNVAASSFTIPVIADVDPTSTGQEVIIVGGHLGADTNLHNYIFSKTGSVLANWLVPQGGSIPFHLPHASPAVGDIDGNPQNGLEIVATMYSGGQTKVFVWDEDGNSVYTEKSFPGLGKSSPVIADLNGDGVNEVIQAISDITSGNGSNDSKVYVWNRNGNYTGWPVTLPSESYSITSTPAVADVDPTANNGKEIFVGTLNNYVFFWRKEGTQITAPRNAYGSVYASPVLIDLDNDNDLEILVGSHGDLLSAWHHSGSDVADFPKYTLGNVYGSVAAADIDNDGKLEVGVGASDGNFYVWDIVTGYRTDLLRWPTAGHDNSRAGNAVYAVCSDGTATGICSANKPSFCQDSGGSAPSLVNNCSLCGCPGGTSCNASTGQCVACGCGSRICGTDACGTVCGTCPSGTTCVSDGTGCLTNLPSPFRWPPCFLAGTSISLAYGGTKPIEQIAVGDEVLSFDEKSQTFQKSIVKELFVHETDHYLIINNSLEVTPNHAVYSEGKWVPIGDLSVGDKIHSAEEEAFTITSIEKVEAPVTVYNFEAYPYHTYIADDIVAHNYYYKPKPRQ</sequence>
<gene>
    <name evidence="10" type="ORF">A2898_02495</name>
</gene>
<dbReference type="SMART" id="SM00306">
    <property type="entry name" value="HintN"/>
    <property type="match status" value="1"/>
</dbReference>
<evidence type="ECO:0000256" key="3">
    <source>
        <dbReference type="ARBA" id="ARBA00022729"/>
    </source>
</evidence>
<dbReference type="InterPro" id="IPR045232">
    <property type="entry name" value="FAM234"/>
</dbReference>
<dbReference type="PANTHER" id="PTHR21419:SF23">
    <property type="entry name" value="PROTEIN DEFECTIVE IN EXINE FORMATION 1"/>
    <property type="match status" value="1"/>
</dbReference>
<evidence type="ECO:0008006" key="12">
    <source>
        <dbReference type="Google" id="ProtNLM"/>
    </source>
</evidence>
<feature type="region of interest" description="Disordered" evidence="6">
    <location>
        <begin position="1"/>
        <end position="20"/>
    </location>
</feature>
<dbReference type="InterPro" id="IPR003587">
    <property type="entry name" value="Hint_dom_N"/>
</dbReference>
<proteinExistence type="predicted"/>
<protein>
    <recommendedName>
        <fullName evidence="12">Intein C-terminal splicing domain-containing protein</fullName>
    </recommendedName>
</protein>
<evidence type="ECO:0000256" key="7">
    <source>
        <dbReference type="SAM" id="Phobius"/>
    </source>
</evidence>
<evidence type="ECO:0000256" key="4">
    <source>
        <dbReference type="ARBA" id="ARBA00022989"/>
    </source>
</evidence>
<feature type="domain" description="Hint" evidence="9">
    <location>
        <begin position="1250"/>
        <end position="1341"/>
    </location>
</feature>
<comment type="subcellular location">
    <subcellularLocation>
        <location evidence="1">Membrane</location>
        <topology evidence="1">Single-pass membrane protein</topology>
    </subcellularLocation>
</comment>
<feature type="compositionally biased region" description="Low complexity" evidence="6">
    <location>
        <begin position="244"/>
        <end position="257"/>
    </location>
</feature>
<dbReference type="SUPFAM" id="SSF55486">
    <property type="entry name" value="Metalloproteases ('zincins'), catalytic domain"/>
    <property type="match status" value="1"/>
</dbReference>
<feature type="region of interest" description="Disordered" evidence="6">
    <location>
        <begin position="229"/>
        <end position="257"/>
    </location>
</feature>
<name>A0A1G2B1R8_9BACT</name>
<dbReference type="EMBL" id="MHKE01000015">
    <property type="protein sequence ID" value="OGY83122.1"/>
    <property type="molecule type" value="Genomic_DNA"/>
</dbReference>
<organism evidence="10 11">
    <name type="scientific">Candidatus Kerfeldbacteria bacterium RIFCSPLOWO2_01_FULL_48_11</name>
    <dbReference type="NCBI Taxonomy" id="1798543"/>
    <lineage>
        <taxon>Bacteria</taxon>
        <taxon>Candidatus Kerfeldiibacteriota</taxon>
    </lineage>
</organism>
<dbReference type="GO" id="GO:0016020">
    <property type="term" value="C:membrane"/>
    <property type="evidence" value="ECO:0007669"/>
    <property type="project" value="UniProtKB-SubCell"/>
</dbReference>
<dbReference type="PROSITE" id="PS50817">
    <property type="entry name" value="INTEIN_N_TER"/>
    <property type="match status" value="1"/>
</dbReference>
<dbReference type="InterPro" id="IPR006141">
    <property type="entry name" value="Intein_N"/>
</dbReference>
<evidence type="ECO:0000256" key="5">
    <source>
        <dbReference type="ARBA" id="ARBA00023136"/>
    </source>
</evidence>
<dbReference type="PANTHER" id="PTHR21419">
    <property type="match status" value="1"/>
</dbReference>
<evidence type="ECO:0000259" key="9">
    <source>
        <dbReference type="SMART" id="SM00306"/>
    </source>
</evidence>
<dbReference type="Pfam" id="PF13517">
    <property type="entry name" value="FG-GAP_3"/>
    <property type="match status" value="1"/>
</dbReference>
<dbReference type="STRING" id="1798543.A2898_02495"/>
<keyword evidence="4 7" id="KW-1133">Transmembrane helix</keyword>
<dbReference type="SMART" id="SM00305">
    <property type="entry name" value="HintC"/>
    <property type="match status" value="1"/>
</dbReference>
<reference evidence="10 11" key="1">
    <citation type="journal article" date="2016" name="Nat. Commun.">
        <title>Thousands of microbial genomes shed light on interconnected biogeochemical processes in an aquifer system.</title>
        <authorList>
            <person name="Anantharaman K."/>
            <person name="Brown C.T."/>
            <person name="Hug L.A."/>
            <person name="Sharon I."/>
            <person name="Castelle C.J."/>
            <person name="Probst A.J."/>
            <person name="Thomas B.C."/>
            <person name="Singh A."/>
            <person name="Wilkins M.J."/>
            <person name="Karaoz U."/>
            <person name="Brodie E.L."/>
            <person name="Williams K.H."/>
            <person name="Hubbard S.S."/>
            <person name="Banfield J.F."/>
        </authorList>
    </citation>
    <scope>NUCLEOTIDE SEQUENCE [LARGE SCALE GENOMIC DNA]</scope>
</reference>
<keyword evidence="2 7" id="KW-0812">Transmembrane</keyword>
<feature type="domain" description="Hint" evidence="8">
    <location>
        <begin position="1339"/>
        <end position="1385"/>
    </location>
</feature>
<dbReference type="CDD" id="cd00081">
    <property type="entry name" value="Hint"/>
    <property type="match status" value="1"/>
</dbReference>
<dbReference type="InterPro" id="IPR013517">
    <property type="entry name" value="FG-GAP"/>
</dbReference>